<evidence type="ECO:0000313" key="3">
    <source>
        <dbReference type="Proteomes" id="UP001151760"/>
    </source>
</evidence>
<feature type="compositionally biased region" description="Acidic residues" evidence="1">
    <location>
        <begin position="547"/>
        <end position="580"/>
    </location>
</feature>
<reference evidence="2" key="2">
    <citation type="submission" date="2022-01" db="EMBL/GenBank/DDBJ databases">
        <authorList>
            <person name="Yamashiro T."/>
            <person name="Shiraishi A."/>
            <person name="Satake H."/>
            <person name="Nakayama K."/>
        </authorList>
    </citation>
    <scope>NUCLEOTIDE SEQUENCE</scope>
</reference>
<accession>A0ABQ4YHW7</accession>
<feature type="non-terminal residue" evidence="2">
    <location>
        <position position="1"/>
    </location>
</feature>
<organism evidence="2 3">
    <name type="scientific">Tanacetum coccineum</name>
    <dbReference type="NCBI Taxonomy" id="301880"/>
    <lineage>
        <taxon>Eukaryota</taxon>
        <taxon>Viridiplantae</taxon>
        <taxon>Streptophyta</taxon>
        <taxon>Embryophyta</taxon>
        <taxon>Tracheophyta</taxon>
        <taxon>Spermatophyta</taxon>
        <taxon>Magnoliopsida</taxon>
        <taxon>eudicotyledons</taxon>
        <taxon>Gunneridae</taxon>
        <taxon>Pentapetalae</taxon>
        <taxon>asterids</taxon>
        <taxon>campanulids</taxon>
        <taxon>Asterales</taxon>
        <taxon>Asteraceae</taxon>
        <taxon>Asteroideae</taxon>
        <taxon>Anthemideae</taxon>
        <taxon>Anthemidinae</taxon>
        <taxon>Tanacetum</taxon>
    </lineage>
</organism>
<name>A0ABQ4YHW7_9ASTR</name>
<evidence type="ECO:0000313" key="2">
    <source>
        <dbReference type="EMBL" id="GJS77374.1"/>
    </source>
</evidence>
<reference evidence="2" key="1">
    <citation type="journal article" date="2022" name="Int. J. Mol. Sci.">
        <title>Draft Genome of Tanacetum Coccineum: Genomic Comparison of Closely Related Tanacetum-Family Plants.</title>
        <authorList>
            <person name="Yamashiro T."/>
            <person name="Shiraishi A."/>
            <person name="Nakayama K."/>
            <person name="Satake H."/>
        </authorList>
    </citation>
    <scope>NUCLEOTIDE SEQUENCE</scope>
</reference>
<protein>
    <submittedName>
        <fullName evidence="2">Uncharacterized protein</fullName>
    </submittedName>
</protein>
<comment type="caution">
    <text evidence="2">The sequence shown here is derived from an EMBL/GenBank/DDBJ whole genome shotgun (WGS) entry which is preliminary data.</text>
</comment>
<sequence length="617" mass="69150">SPQPFISPSVTQHSQADFPQLDSGLAVPTFHQGEDPIECINKAMASYLLWHQGFHLQTINSEHLPIPRIRQPFKMVESQFNKLKEDNESQDEVIQDTNSSEPNDLLVLSLVVQMTDHVAHLDKENQTNKMVNESLTTELERYKERNRNAKLVAFQQEINTLKETLSNNVKEKEVEAPSELTKVSLVNESLKKLKYQLANFDNVVKKRTTSDAITADEIAKVQTVFNQMEAAVDQCSVDKNTFEIQIKQLSIDNDQLLKQIMSQEILHIAVNSMDIFDVKNSVTKKDTVIRKLKDRIKSLSVKDSVENVKKDIDEIETINIELEHKQFDSIRKTRVQSKEHCNSLIAQINANSVENLDLNAQLQEKVFAIATLKNKLRKLKGKNIVDTAVSKPSATIAPGMFKLDIEPISHRLKNNRDAHEVNEARDPVMSSSSTVTYTSVYTDSEPGRVFWGADEELSDGGSPRVIVYRYDGLPMQPVAPPSLNYVPGPEHSPFPDYVPGPKHLPVEPLPIDASLTALSPGYVADSGPYEDSEEDPEEDHADYPTDGGDDVDEPSNDDDDDTDDEDEEPFKDEDDDEEEEHLAPTNSFAKPIVDPVPSAGDIEAFETDESAPTPRSP</sequence>
<proteinExistence type="predicted"/>
<evidence type="ECO:0000256" key="1">
    <source>
        <dbReference type="SAM" id="MobiDB-lite"/>
    </source>
</evidence>
<gene>
    <name evidence="2" type="ORF">Tco_0727255</name>
</gene>
<dbReference type="EMBL" id="BQNB010010442">
    <property type="protein sequence ID" value="GJS77374.1"/>
    <property type="molecule type" value="Genomic_DNA"/>
</dbReference>
<feature type="region of interest" description="Disordered" evidence="1">
    <location>
        <begin position="519"/>
        <end position="617"/>
    </location>
</feature>
<keyword evidence="3" id="KW-1185">Reference proteome</keyword>
<dbReference type="Proteomes" id="UP001151760">
    <property type="component" value="Unassembled WGS sequence"/>
</dbReference>
<feature type="compositionally biased region" description="Acidic residues" evidence="1">
    <location>
        <begin position="528"/>
        <end position="540"/>
    </location>
</feature>